<evidence type="ECO:0000313" key="2">
    <source>
        <dbReference type="Proteomes" id="UP000217790"/>
    </source>
</evidence>
<keyword evidence="2" id="KW-1185">Reference proteome</keyword>
<dbReference type="InParanoid" id="A0A2H3CUV6"/>
<dbReference type="Proteomes" id="UP000217790">
    <property type="component" value="Unassembled WGS sequence"/>
</dbReference>
<organism evidence="1 2">
    <name type="scientific">Armillaria gallica</name>
    <name type="common">Bulbous honey fungus</name>
    <name type="synonym">Armillaria bulbosa</name>
    <dbReference type="NCBI Taxonomy" id="47427"/>
    <lineage>
        <taxon>Eukaryota</taxon>
        <taxon>Fungi</taxon>
        <taxon>Dikarya</taxon>
        <taxon>Basidiomycota</taxon>
        <taxon>Agaricomycotina</taxon>
        <taxon>Agaricomycetes</taxon>
        <taxon>Agaricomycetidae</taxon>
        <taxon>Agaricales</taxon>
        <taxon>Marasmiineae</taxon>
        <taxon>Physalacriaceae</taxon>
        <taxon>Armillaria</taxon>
    </lineage>
</organism>
<proteinExistence type="predicted"/>
<protein>
    <submittedName>
        <fullName evidence="1">Uncharacterized protein</fullName>
    </submittedName>
</protein>
<sequence length="76" mass="8727">MNKKKSWYSNAAYSQTSWLQTSNLSLSNPTRLFPDPCDRRAGIYQLGLCRGTYTSYRRDDTAPPPLDFEKEFTLGV</sequence>
<name>A0A2H3CUV6_ARMGA</name>
<gene>
    <name evidence="1" type="ORF">ARMGADRAFT_480872</name>
</gene>
<dbReference type="AlphaFoldDB" id="A0A2H3CUV6"/>
<reference evidence="2" key="1">
    <citation type="journal article" date="2017" name="Nat. Ecol. Evol.">
        <title>Genome expansion and lineage-specific genetic innovations in the forest pathogenic fungi Armillaria.</title>
        <authorList>
            <person name="Sipos G."/>
            <person name="Prasanna A.N."/>
            <person name="Walter M.C."/>
            <person name="O'Connor E."/>
            <person name="Balint B."/>
            <person name="Krizsan K."/>
            <person name="Kiss B."/>
            <person name="Hess J."/>
            <person name="Varga T."/>
            <person name="Slot J."/>
            <person name="Riley R."/>
            <person name="Boka B."/>
            <person name="Rigling D."/>
            <person name="Barry K."/>
            <person name="Lee J."/>
            <person name="Mihaltcheva S."/>
            <person name="LaButti K."/>
            <person name="Lipzen A."/>
            <person name="Waldron R."/>
            <person name="Moloney N.M."/>
            <person name="Sperisen C."/>
            <person name="Kredics L."/>
            <person name="Vagvoelgyi C."/>
            <person name="Patrignani A."/>
            <person name="Fitzpatrick D."/>
            <person name="Nagy I."/>
            <person name="Doyle S."/>
            <person name="Anderson J.B."/>
            <person name="Grigoriev I.V."/>
            <person name="Gueldener U."/>
            <person name="Muensterkoetter M."/>
            <person name="Nagy L.G."/>
        </authorList>
    </citation>
    <scope>NUCLEOTIDE SEQUENCE [LARGE SCALE GENOMIC DNA]</scope>
    <source>
        <strain evidence="2">Ar21-2</strain>
    </source>
</reference>
<evidence type="ECO:0000313" key="1">
    <source>
        <dbReference type="EMBL" id="PBK86821.1"/>
    </source>
</evidence>
<accession>A0A2H3CUV6</accession>
<dbReference type="EMBL" id="KZ293682">
    <property type="protein sequence ID" value="PBK86821.1"/>
    <property type="molecule type" value="Genomic_DNA"/>
</dbReference>